<dbReference type="GO" id="GO:0015627">
    <property type="term" value="C:type II protein secretion system complex"/>
    <property type="evidence" value="ECO:0007669"/>
    <property type="project" value="InterPro"/>
</dbReference>
<dbReference type="Pfam" id="PF12019">
    <property type="entry name" value="GspH"/>
    <property type="match status" value="1"/>
</dbReference>
<evidence type="ECO:0000313" key="13">
    <source>
        <dbReference type="Proteomes" id="UP000029385"/>
    </source>
</evidence>
<keyword evidence="4" id="KW-0488">Methylation</keyword>
<dbReference type="GO" id="GO:0005886">
    <property type="term" value="C:plasma membrane"/>
    <property type="evidence" value="ECO:0007669"/>
    <property type="project" value="UniProtKB-SubCell"/>
</dbReference>
<evidence type="ECO:0000259" key="11">
    <source>
        <dbReference type="Pfam" id="PF12019"/>
    </source>
</evidence>
<evidence type="ECO:0000313" key="12">
    <source>
        <dbReference type="EMBL" id="KFN44960.1"/>
    </source>
</evidence>
<dbReference type="Proteomes" id="UP000029385">
    <property type="component" value="Unassembled WGS sequence"/>
</dbReference>
<dbReference type="RefSeq" id="WP_022969129.1">
    <property type="nucleotide sequence ID" value="NZ_ATVD01000002.1"/>
</dbReference>
<keyword evidence="13" id="KW-1185">Reference proteome</keyword>
<evidence type="ECO:0000256" key="1">
    <source>
        <dbReference type="ARBA" id="ARBA00004377"/>
    </source>
</evidence>
<accession>A0A091BKY0</accession>
<evidence type="ECO:0000256" key="7">
    <source>
        <dbReference type="ARBA" id="ARBA00022989"/>
    </source>
</evidence>
<evidence type="ECO:0000256" key="8">
    <source>
        <dbReference type="ARBA" id="ARBA00023136"/>
    </source>
</evidence>
<evidence type="ECO:0000256" key="9">
    <source>
        <dbReference type="ARBA" id="ARBA00025772"/>
    </source>
</evidence>
<dbReference type="InterPro" id="IPR022346">
    <property type="entry name" value="T2SS_GspH"/>
</dbReference>
<dbReference type="Pfam" id="PF07963">
    <property type="entry name" value="N_methyl"/>
    <property type="match status" value="1"/>
</dbReference>
<dbReference type="Gene3D" id="3.55.40.10">
    <property type="entry name" value="minor pseudopilin epsh domain"/>
    <property type="match status" value="1"/>
</dbReference>
<evidence type="ECO:0000256" key="3">
    <source>
        <dbReference type="ARBA" id="ARBA00022475"/>
    </source>
</evidence>
<comment type="caution">
    <text evidence="12">The sequence shown here is derived from an EMBL/GenBank/DDBJ whole genome shotgun (WGS) entry which is preliminary data.</text>
</comment>
<keyword evidence="8" id="KW-0472">Membrane</keyword>
<proteinExistence type="inferred from homology"/>
<comment type="similarity">
    <text evidence="9">Belongs to the GSP H family.</text>
</comment>
<dbReference type="GO" id="GO:0015628">
    <property type="term" value="P:protein secretion by the type II secretion system"/>
    <property type="evidence" value="ECO:0007669"/>
    <property type="project" value="InterPro"/>
</dbReference>
<gene>
    <name evidence="12" type="ORF">N789_02775</name>
</gene>
<dbReference type="STRING" id="1121015.GCA_000420545_01500"/>
<keyword evidence="3" id="KW-1003">Cell membrane</keyword>
<dbReference type="AlphaFoldDB" id="A0A091BKY0"/>
<organism evidence="12 13">
    <name type="scientific">Arenimonas oryziterrae DSM 21050 = YC6267</name>
    <dbReference type="NCBI Taxonomy" id="1121015"/>
    <lineage>
        <taxon>Bacteria</taxon>
        <taxon>Pseudomonadati</taxon>
        <taxon>Pseudomonadota</taxon>
        <taxon>Gammaproteobacteria</taxon>
        <taxon>Lysobacterales</taxon>
        <taxon>Lysobacteraceae</taxon>
        <taxon>Arenimonas</taxon>
    </lineage>
</organism>
<dbReference type="EMBL" id="AVCI01000001">
    <property type="protein sequence ID" value="KFN44960.1"/>
    <property type="molecule type" value="Genomic_DNA"/>
</dbReference>
<evidence type="ECO:0000256" key="2">
    <source>
        <dbReference type="ARBA" id="ARBA00021549"/>
    </source>
</evidence>
<dbReference type="eggNOG" id="COG4970">
    <property type="taxonomic scope" value="Bacteria"/>
</dbReference>
<keyword evidence="7" id="KW-1133">Transmembrane helix</keyword>
<keyword evidence="5" id="KW-0997">Cell inner membrane</keyword>
<name>A0A091BKY0_9GAMM</name>
<evidence type="ECO:0000256" key="6">
    <source>
        <dbReference type="ARBA" id="ARBA00022692"/>
    </source>
</evidence>
<dbReference type="NCBIfam" id="TIGR02532">
    <property type="entry name" value="IV_pilin_GFxxxE"/>
    <property type="match status" value="1"/>
</dbReference>
<dbReference type="PATRIC" id="fig|1121015.4.peg.546"/>
<reference evidence="12 13" key="1">
    <citation type="submission" date="2013-09" db="EMBL/GenBank/DDBJ databases">
        <title>Genome sequencing of Arenimonas oryziterrae.</title>
        <authorList>
            <person name="Chen F."/>
            <person name="Wang G."/>
        </authorList>
    </citation>
    <scope>NUCLEOTIDE SEQUENCE [LARGE SCALE GENOMIC DNA]</scope>
    <source>
        <strain evidence="12 13">YC6267</strain>
    </source>
</reference>
<dbReference type="InterPro" id="IPR012902">
    <property type="entry name" value="N_methyl_site"/>
</dbReference>
<sequence length="175" mass="19355">MRRRRGYSLVELVFTLALVALLSLLALPGLAQLVVHDRVASATNRLQAEMNRARYDAIMRSRYVSLCGSSDSEHCHGSPDWSQGTITFVDRDSDGDRDADELLISVLQSTDLHGLHVASSVGRPVLSFRPDGRTAGTNLSLQVCNREHQTLRRIIVNISGRNRTEPVQTATICPF</sequence>
<dbReference type="InterPro" id="IPR045584">
    <property type="entry name" value="Pilin-like"/>
</dbReference>
<evidence type="ECO:0000256" key="5">
    <source>
        <dbReference type="ARBA" id="ARBA00022519"/>
    </source>
</evidence>
<dbReference type="PROSITE" id="PS00409">
    <property type="entry name" value="PROKAR_NTER_METHYL"/>
    <property type="match status" value="1"/>
</dbReference>
<protein>
    <recommendedName>
        <fullName evidence="2">Type II secretion system protein H</fullName>
    </recommendedName>
    <alternativeName>
        <fullName evidence="10">General secretion pathway protein H</fullName>
    </alternativeName>
</protein>
<keyword evidence="6" id="KW-0812">Transmembrane</keyword>
<comment type="subcellular location">
    <subcellularLocation>
        <location evidence="1">Cell inner membrane</location>
        <topology evidence="1">Single-pass membrane protein</topology>
    </subcellularLocation>
</comment>
<dbReference type="SUPFAM" id="SSF54523">
    <property type="entry name" value="Pili subunits"/>
    <property type="match status" value="1"/>
</dbReference>
<feature type="domain" description="General secretion pathway GspH" evidence="11">
    <location>
        <begin position="42"/>
        <end position="160"/>
    </location>
</feature>
<evidence type="ECO:0000256" key="4">
    <source>
        <dbReference type="ARBA" id="ARBA00022481"/>
    </source>
</evidence>
<evidence type="ECO:0000256" key="10">
    <source>
        <dbReference type="ARBA" id="ARBA00030775"/>
    </source>
</evidence>